<keyword evidence="5 7" id="KW-1133">Transmembrane helix</keyword>
<keyword evidence="4 7" id="KW-0812">Transmembrane</keyword>
<dbReference type="EMBL" id="CP131913">
    <property type="protein sequence ID" value="WLI73354.1"/>
    <property type="molecule type" value="Genomic_DNA"/>
</dbReference>
<feature type="transmembrane region" description="Helical" evidence="7">
    <location>
        <begin position="141"/>
        <end position="169"/>
    </location>
</feature>
<evidence type="ECO:0000256" key="3">
    <source>
        <dbReference type="ARBA" id="ARBA00022475"/>
    </source>
</evidence>
<sequence>MSFSQAVLAPGCWLLVLCALVSLVLYGLALAQRPWRALLADTALQHRWLAASVAVLLMWQLRAQAVEWLSLHLMFTALLTLVFKAPLALVTILIVNLAAVVTGRVDWPLLGVNLLVTGVMPALVTVLIWRLVDRRLPDNLMVFLFVCGFFGAALSTLAAGLVAVGLMMLGADDAHALYQAMEYARFLPLLMPSEAFITGMLMAILLVYHPSWVATFNDHRYIDTK</sequence>
<dbReference type="Pfam" id="PF01891">
    <property type="entry name" value="CbiM"/>
    <property type="match status" value="1"/>
</dbReference>
<keyword evidence="6 7" id="KW-0472">Membrane</keyword>
<dbReference type="RefSeq" id="WP_305500924.1">
    <property type="nucleotide sequence ID" value="NZ_CP131913.1"/>
</dbReference>
<accession>A0ABY9H4J3</accession>
<evidence type="ECO:0000256" key="6">
    <source>
        <dbReference type="ARBA" id="ARBA00023136"/>
    </source>
</evidence>
<evidence type="ECO:0000256" key="7">
    <source>
        <dbReference type="SAM" id="Phobius"/>
    </source>
</evidence>
<comment type="subcellular location">
    <subcellularLocation>
        <location evidence="1">Cell membrane</location>
        <topology evidence="1">Multi-pass membrane protein</topology>
    </subcellularLocation>
</comment>
<keyword evidence="2" id="KW-0813">Transport</keyword>
<protein>
    <submittedName>
        <fullName evidence="8">Energy-coupling factor ABC transporter permease</fullName>
    </submittedName>
</protein>
<evidence type="ECO:0000313" key="8">
    <source>
        <dbReference type="EMBL" id="WLI73354.1"/>
    </source>
</evidence>
<proteinExistence type="predicted"/>
<keyword evidence="3" id="KW-1003">Cell membrane</keyword>
<evidence type="ECO:0000256" key="4">
    <source>
        <dbReference type="ARBA" id="ARBA00022692"/>
    </source>
</evidence>
<evidence type="ECO:0000256" key="5">
    <source>
        <dbReference type="ARBA" id="ARBA00022989"/>
    </source>
</evidence>
<keyword evidence="9" id="KW-1185">Reference proteome</keyword>
<reference evidence="8 9" key="1">
    <citation type="submission" date="2023-08" db="EMBL/GenBank/DDBJ databases">
        <title>Transcriptome Analysis of Halomonas alkalicola CICC 11012s to Identify the Genes Involved in Alkaline Tolerances.</title>
        <authorList>
            <person name="Zhai L."/>
        </authorList>
    </citation>
    <scope>NUCLEOTIDE SEQUENCE [LARGE SCALE GENOMIC DNA]</scope>
    <source>
        <strain evidence="8 9">CICC 11012s</strain>
    </source>
</reference>
<dbReference type="Gene3D" id="1.10.1760.20">
    <property type="match status" value="1"/>
</dbReference>
<dbReference type="Proteomes" id="UP001235344">
    <property type="component" value="Chromosome"/>
</dbReference>
<dbReference type="InterPro" id="IPR002751">
    <property type="entry name" value="CbiM/NikMN"/>
</dbReference>
<feature type="transmembrane region" description="Helical" evidence="7">
    <location>
        <begin position="189"/>
        <end position="208"/>
    </location>
</feature>
<feature type="transmembrane region" description="Helical" evidence="7">
    <location>
        <begin position="107"/>
        <end position="129"/>
    </location>
</feature>
<feature type="transmembrane region" description="Helical" evidence="7">
    <location>
        <begin position="75"/>
        <end position="101"/>
    </location>
</feature>
<feature type="transmembrane region" description="Helical" evidence="7">
    <location>
        <begin position="47"/>
        <end position="63"/>
    </location>
</feature>
<name>A0ABY9H4J3_9GAMM</name>
<evidence type="ECO:0000313" key="9">
    <source>
        <dbReference type="Proteomes" id="UP001235344"/>
    </source>
</evidence>
<organism evidence="8 9">
    <name type="scientific">Halomonas alkalicola</name>
    <dbReference type="NCBI Taxonomy" id="1930622"/>
    <lineage>
        <taxon>Bacteria</taxon>
        <taxon>Pseudomonadati</taxon>
        <taxon>Pseudomonadota</taxon>
        <taxon>Gammaproteobacteria</taxon>
        <taxon>Oceanospirillales</taxon>
        <taxon>Halomonadaceae</taxon>
        <taxon>Halomonas</taxon>
    </lineage>
</organism>
<evidence type="ECO:0000256" key="1">
    <source>
        <dbReference type="ARBA" id="ARBA00004651"/>
    </source>
</evidence>
<evidence type="ECO:0000256" key="2">
    <source>
        <dbReference type="ARBA" id="ARBA00022448"/>
    </source>
</evidence>
<gene>
    <name evidence="8" type="ORF">B6N23_16855</name>
</gene>